<dbReference type="SMART" id="SM00355">
    <property type="entry name" value="ZnF_C2H2"/>
    <property type="match status" value="5"/>
</dbReference>
<keyword evidence="7" id="KW-0539">Nucleus</keyword>
<dbReference type="Gene3D" id="3.30.160.60">
    <property type="entry name" value="Classic Zinc Finger"/>
    <property type="match status" value="4"/>
</dbReference>
<evidence type="ECO:0000313" key="11">
    <source>
        <dbReference type="Proteomes" id="UP000025227"/>
    </source>
</evidence>
<dbReference type="GO" id="GO:0055059">
    <property type="term" value="P:asymmetric neuroblast division"/>
    <property type="evidence" value="ECO:0007669"/>
    <property type="project" value="UniProtKB-ARBA"/>
</dbReference>
<dbReference type="Pfam" id="PF13894">
    <property type="entry name" value="zf-C2H2_4"/>
    <property type="match status" value="1"/>
</dbReference>
<dbReference type="SUPFAM" id="SSF57667">
    <property type="entry name" value="beta-beta-alpha zinc fingers"/>
    <property type="match status" value="3"/>
</dbReference>
<dbReference type="PROSITE" id="PS00028">
    <property type="entry name" value="ZINC_FINGER_C2H2_1"/>
    <property type="match status" value="3"/>
</dbReference>
<feature type="domain" description="C2H2-type" evidence="10">
    <location>
        <begin position="237"/>
        <end position="263"/>
    </location>
</feature>
<keyword evidence="11" id="KW-1185">Reference proteome</keyword>
<comment type="subcellular location">
    <subcellularLocation>
        <location evidence="1">Nucleus</location>
    </subcellularLocation>
</comment>
<evidence type="ECO:0000256" key="8">
    <source>
        <dbReference type="ARBA" id="ARBA00037948"/>
    </source>
</evidence>
<evidence type="ECO:0000256" key="3">
    <source>
        <dbReference type="ARBA" id="ARBA00022737"/>
    </source>
</evidence>
<evidence type="ECO:0000313" key="12">
    <source>
        <dbReference type="WBParaSite" id="HCON_00033440-00001"/>
    </source>
</evidence>
<dbReference type="GO" id="GO:0000122">
    <property type="term" value="P:negative regulation of transcription by RNA polymerase II"/>
    <property type="evidence" value="ECO:0007669"/>
    <property type="project" value="UniProtKB-ARBA"/>
</dbReference>
<dbReference type="FunFam" id="3.30.160.60:FF:001465">
    <property type="entry name" value="Zinc finger protein 560"/>
    <property type="match status" value="1"/>
</dbReference>
<dbReference type="GO" id="GO:0008270">
    <property type="term" value="F:zinc ion binding"/>
    <property type="evidence" value="ECO:0007669"/>
    <property type="project" value="UniProtKB-KW"/>
</dbReference>
<dbReference type="OMA" id="HNASHEC"/>
<sequence>MFSLQNLSGSPSMLSFMVQPSFSAPLRSKDASSPFTDQFLDVFMNAQLHHFLKSLPQLEKRNHESLDEQRSHCSFSIDNLLRSESDEKKTSSSPRSDVTAYTLDALETFDRRTKLERRFASSRCVCDQCGKSYATTSNLSRHKQTHRPLDSEHAKQCPHCDRVYVSMPALSMHILTHKANHKCNLCGKVFSRLWLLQGHLRSHTGQRPFGCAHCGKNFADRSNLRAHILTHNGEKKYSCKRCGRRFALRSYLNRHTETSCRID</sequence>
<feature type="domain" description="C2H2-type" evidence="10">
    <location>
        <begin position="209"/>
        <end position="236"/>
    </location>
</feature>
<dbReference type="InterPro" id="IPR036236">
    <property type="entry name" value="Znf_C2H2_sf"/>
</dbReference>
<dbReference type="Proteomes" id="UP000025227">
    <property type="component" value="Unplaced"/>
</dbReference>
<keyword evidence="6" id="KW-0238">DNA-binding</keyword>
<dbReference type="GO" id="GO:0000978">
    <property type="term" value="F:RNA polymerase II cis-regulatory region sequence-specific DNA binding"/>
    <property type="evidence" value="ECO:0007669"/>
    <property type="project" value="TreeGrafter"/>
</dbReference>
<protein>
    <submittedName>
        <fullName evidence="12">Zinc finger domain containing protein</fullName>
    </submittedName>
</protein>
<evidence type="ECO:0000256" key="7">
    <source>
        <dbReference type="ARBA" id="ARBA00023242"/>
    </source>
</evidence>
<keyword evidence="2" id="KW-0479">Metal-binding</keyword>
<dbReference type="PANTHER" id="PTHR24388">
    <property type="entry name" value="ZINC FINGER PROTEIN"/>
    <property type="match status" value="1"/>
</dbReference>
<dbReference type="InterPro" id="IPR013087">
    <property type="entry name" value="Znf_C2H2_type"/>
</dbReference>
<dbReference type="PROSITE" id="PS50157">
    <property type="entry name" value="ZINC_FINGER_C2H2_2"/>
    <property type="match status" value="4"/>
</dbReference>
<feature type="domain" description="C2H2-type" evidence="10">
    <location>
        <begin position="124"/>
        <end position="151"/>
    </location>
</feature>
<dbReference type="GO" id="GO:0005634">
    <property type="term" value="C:nucleus"/>
    <property type="evidence" value="ECO:0007669"/>
    <property type="project" value="UniProtKB-SubCell"/>
</dbReference>
<keyword evidence="3" id="KW-0677">Repeat</keyword>
<dbReference type="InterPro" id="IPR050527">
    <property type="entry name" value="Snail/Krueppel_Znf"/>
</dbReference>
<evidence type="ECO:0000256" key="1">
    <source>
        <dbReference type="ARBA" id="ARBA00004123"/>
    </source>
</evidence>
<dbReference type="Pfam" id="PF00096">
    <property type="entry name" value="zf-C2H2"/>
    <property type="match status" value="4"/>
</dbReference>
<keyword evidence="5" id="KW-0862">Zinc</keyword>
<reference evidence="12" key="1">
    <citation type="submission" date="2020-12" db="UniProtKB">
        <authorList>
            <consortium name="WormBaseParasite"/>
        </authorList>
    </citation>
    <scope>IDENTIFICATION</scope>
    <source>
        <strain evidence="12">MHco3</strain>
    </source>
</reference>
<proteinExistence type="inferred from homology"/>
<dbReference type="GO" id="GO:2000177">
    <property type="term" value="P:regulation of neural precursor cell proliferation"/>
    <property type="evidence" value="ECO:0007669"/>
    <property type="project" value="UniProtKB-ARBA"/>
</dbReference>
<dbReference type="GO" id="GO:0000981">
    <property type="term" value="F:DNA-binding transcription factor activity, RNA polymerase II-specific"/>
    <property type="evidence" value="ECO:0007669"/>
    <property type="project" value="TreeGrafter"/>
</dbReference>
<keyword evidence="4 9" id="KW-0863">Zinc-finger</keyword>
<evidence type="ECO:0000256" key="2">
    <source>
        <dbReference type="ARBA" id="ARBA00022723"/>
    </source>
</evidence>
<dbReference type="FunFam" id="3.30.160.60:FF:000446">
    <property type="entry name" value="Zinc finger protein"/>
    <property type="match status" value="1"/>
</dbReference>
<evidence type="ECO:0000256" key="5">
    <source>
        <dbReference type="ARBA" id="ARBA00022833"/>
    </source>
</evidence>
<evidence type="ECO:0000256" key="9">
    <source>
        <dbReference type="PROSITE-ProRule" id="PRU00042"/>
    </source>
</evidence>
<evidence type="ECO:0000256" key="4">
    <source>
        <dbReference type="ARBA" id="ARBA00022771"/>
    </source>
</evidence>
<accession>A0A7I4Y1P1</accession>
<dbReference type="FunFam" id="3.30.160.60:FF:000043">
    <property type="entry name" value="Scratch family zinc finger 2"/>
    <property type="match status" value="1"/>
</dbReference>
<comment type="similarity">
    <text evidence="8">Belongs to the snail C2H2-type zinc-finger protein family.</text>
</comment>
<dbReference type="AlphaFoldDB" id="A0A7I4Y1P1"/>
<name>A0A7I4Y1P1_HAECO</name>
<dbReference type="FunFam" id="3.30.160.60:FF:000207">
    <property type="entry name" value="zinc finger protein SNAI2"/>
    <property type="match status" value="1"/>
</dbReference>
<dbReference type="PANTHER" id="PTHR24388:SF38">
    <property type="entry name" value="PROTEIN SNAIL"/>
    <property type="match status" value="1"/>
</dbReference>
<dbReference type="OrthoDB" id="5428132at2759"/>
<evidence type="ECO:0000259" key="10">
    <source>
        <dbReference type="PROSITE" id="PS50157"/>
    </source>
</evidence>
<feature type="domain" description="C2H2-type" evidence="10">
    <location>
        <begin position="181"/>
        <end position="208"/>
    </location>
</feature>
<evidence type="ECO:0000256" key="6">
    <source>
        <dbReference type="ARBA" id="ARBA00023125"/>
    </source>
</evidence>
<dbReference type="WBParaSite" id="HCON_00033440-00001">
    <property type="protein sequence ID" value="HCON_00033440-00001"/>
    <property type="gene ID" value="HCON_00033440"/>
</dbReference>
<organism evidence="11 12">
    <name type="scientific">Haemonchus contortus</name>
    <name type="common">Barber pole worm</name>
    <dbReference type="NCBI Taxonomy" id="6289"/>
    <lineage>
        <taxon>Eukaryota</taxon>
        <taxon>Metazoa</taxon>
        <taxon>Ecdysozoa</taxon>
        <taxon>Nematoda</taxon>
        <taxon>Chromadorea</taxon>
        <taxon>Rhabditida</taxon>
        <taxon>Rhabditina</taxon>
        <taxon>Rhabditomorpha</taxon>
        <taxon>Strongyloidea</taxon>
        <taxon>Trichostrongylidae</taxon>
        <taxon>Haemonchus</taxon>
    </lineage>
</organism>